<feature type="transmembrane region" description="Helical" evidence="10">
    <location>
        <begin position="372"/>
        <end position="394"/>
    </location>
</feature>
<evidence type="ECO:0000256" key="4">
    <source>
        <dbReference type="ARBA" id="ARBA00022692"/>
    </source>
</evidence>
<dbReference type="GO" id="GO:0043952">
    <property type="term" value="P:protein transport by the Sec complex"/>
    <property type="evidence" value="ECO:0007669"/>
    <property type="project" value="UniProtKB-UniRule"/>
</dbReference>
<evidence type="ECO:0000256" key="2">
    <source>
        <dbReference type="ARBA" id="ARBA00005751"/>
    </source>
</evidence>
<feature type="transmembrane region" description="Helical" evidence="10">
    <location>
        <begin position="400"/>
        <end position="420"/>
    </location>
</feature>
<feature type="transmembrane region" description="Helical" evidence="10">
    <location>
        <begin position="321"/>
        <end position="341"/>
    </location>
</feature>
<keyword evidence="13" id="KW-1185">Reference proteome</keyword>
<evidence type="ECO:0000256" key="6">
    <source>
        <dbReference type="ARBA" id="ARBA00022989"/>
    </source>
</evidence>
<feature type="transmembrane region" description="Helical" evidence="10">
    <location>
        <begin position="188"/>
        <end position="205"/>
    </location>
</feature>
<evidence type="ECO:0000256" key="5">
    <source>
        <dbReference type="ARBA" id="ARBA00022927"/>
    </source>
</evidence>
<dbReference type="Gene3D" id="1.10.3370.10">
    <property type="entry name" value="SecY subunit domain"/>
    <property type="match status" value="1"/>
</dbReference>
<feature type="transmembrane region" description="Helical" evidence="10">
    <location>
        <begin position="156"/>
        <end position="176"/>
    </location>
</feature>
<proteinExistence type="inferred from homology"/>
<dbReference type="GO" id="GO:0065002">
    <property type="term" value="P:intracellular protein transmembrane transport"/>
    <property type="evidence" value="ECO:0007669"/>
    <property type="project" value="UniProtKB-UniRule"/>
</dbReference>
<dbReference type="PIRSF" id="PIRSF004557">
    <property type="entry name" value="SecY"/>
    <property type="match status" value="1"/>
</dbReference>
<dbReference type="NCBIfam" id="TIGR00967">
    <property type="entry name" value="3a0501s007"/>
    <property type="match status" value="1"/>
</dbReference>
<evidence type="ECO:0000256" key="7">
    <source>
        <dbReference type="ARBA" id="ARBA00023010"/>
    </source>
</evidence>
<keyword evidence="6 10" id="KW-1133">Transmembrane helix</keyword>
<gene>
    <name evidence="10" type="primary">secY</name>
    <name evidence="12" type="ORF">EDC56_3817</name>
</gene>
<dbReference type="GO" id="GO:0006605">
    <property type="term" value="P:protein targeting"/>
    <property type="evidence" value="ECO:0007669"/>
    <property type="project" value="UniProtKB-UniRule"/>
</dbReference>
<evidence type="ECO:0000313" key="13">
    <source>
        <dbReference type="Proteomes" id="UP000275394"/>
    </source>
</evidence>
<keyword evidence="4 10" id="KW-0812">Transmembrane</keyword>
<dbReference type="InterPro" id="IPR023201">
    <property type="entry name" value="SecY_dom_sf"/>
</dbReference>
<comment type="function">
    <text evidence="10">The central subunit of the protein translocation channel SecYEG. Consists of two halves formed by TMs 1-5 and 6-10. These two domains form a lateral gate at the front which open onto the bilayer between TMs 2 and 7, and are clamped together by SecE at the back. The channel is closed by both a pore ring composed of hydrophobic SecY resides and a short helix (helix 2A) on the extracellular side of the membrane which forms a plug. The plug probably moves laterally to allow the channel to open. The ring and the pore may move independently.</text>
</comment>
<evidence type="ECO:0000256" key="8">
    <source>
        <dbReference type="ARBA" id="ARBA00023136"/>
    </source>
</evidence>
<keyword evidence="10" id="KW-1003">Cell membrane</keyword>
<comment type="similarity">
    <text evidence="2 10 11">Belongs to the SecY/SEC61-alpha family.</text>
</comment>
<protein>
    <recommendedName>
        <fullName evidence="9 10">Protein translocase subunit SecY</fullName>
    </recommendedName>
</protein>
<feature type="transmembrane region" description="Helical" evidence="10">
    <location>
        <begin position="21"/>
        <end position="40"/>
    </location>
</feature>
<keyword evidence="7 10" id="KW-0811">Translocation</keyword>
<comment type="subcellular location">
    <subcellularLocation>
        <location evidence="10">Cell membrane</location>
        <topology evidence="10">Multi-pass membrane protein</topology>
    </subcellularLocation>
    <subcellularLocation>
        <location evidence="1">Membrane</location>
        <topology evidence="1">Multi-pass membrane protein</topology>
    </subcellularLocation>
</comment>
<dbReference type="OrthoDB" id="9809248at2"/>
<evidence type="ECO:0000256" key="10">
    <source>
        <dbReference type="HAMAP-Rule" id="MF_01465"/>
    </source>
</evidence>
<feature type="transmembrane region" description="Helical" evidence="10">
    <location>
        <begin position="74"/>
        <end position="97"/>
    </location>
</feature>
<evidence type="ECO:0000256" key="3">
    <source>
        <dbReference type="ARBA" id="ARBA00022448"/>
    </source>
</evidence>
<evidence type="ECO:0000256" key="1">
    <source>
        <dbReference type="ARBA" id="ARBA00004141"/>
    </source>
</evidence>
<sequence length="446" mass="48137">MAKKGPLASSGQSGTGELWARLRFLFLAIVVYRIGTHIPVPGINPDELAKLFNQNQGTVLGLFNMFSGGALQRMSILALGIMPYISASIIMQLMSAVSPTLEALKKEGEAGRRKISQYTRYGTVLLATVQAAGMSAGMAGQGLALLPEAATSVDLMLFHFVAVISLVTGSVFMMWLGEQVTERGIGNGISMLIFAGIVAGLPGAIGQSLEQARQGELNLLVLLVVVALAIAVIYFVVMIERGQRRIAINYAKRQQGRRTYAAQSSFLPLKVNMAGVIPAIFASSILLFPASVAQWIGQSSDNMEWLQDVALAIGPGQPLNILLFTVFIVFFCFFYTALVFNPDEVADNLKRSGAFVPGIRPGKNTAQYIDGVLTRLTMFGAGYIALVCLLPQFLVVFANVPFYLGGTSLLIVVVVIMDFMSQVQSHLMSNQYDGLMQKANLKNYGK</sequence>
<dbReference type="InterPro" id="IPR030659">
    <property type="entry name" value="SecY_CS"/>
</dbReference>
<comment type="caution">
    <text evidence="12">The sequence shown here is derived from an EMBL/GenBank/DDBJ whole genome shotgun (WGS) entry which is preliminary data.</text>
</comment>
<dbReference type="PRINTS" id="PR00303">
    <property type="entry name" value="SECYTRNLCASE"/>
</dbReference>
<dbReference type="AlphaFoldDB" id="A0A3N2D503"/>
<dbReference type="GO" id="GO:0005886">
    <property type="term" value="C:plasma membrane"/>
    <property type="evidence" value="ECO:0007669"/>
    <property type="project" value="UniProtKB-SubCell"/>
</dbReference>
<comment type="subunit">
    <text evidence="10">Component of the Sec protein translocase complex. Heterotrimer consisting of SecY, SecE and SecG subunits. The heterotrimers can form oligomers, although 1 heterotrimer is thought to be able to translocate proteins. Interacts with the ribosome. Interacts with SecDF, and other proteins may be involved. Interacts with SecA.</text>
</comment>
<keyword evidence="5 10" id="KW-0653">Protein transport</keyword>
<reference evidence="12 13" key="1">
    <citation type="submission" date="2018-11" db="EMBL/GenBank/DDBJ databases">
        <title>Genomic Encyclopedia of Type Strains, Phase IV (KMG-IV): sequencing the most valuable type-strain genomes for metagenomic binning, comparative biology and taxonomic classification.</title>
        <authorList>
            <person name="Goeker M."/>
        </authorList>
    </citation>
    <scope>NUCLEOTIDE SEQUENCE [LARGE SCALE GENOMIC DNA]</scope>
    <source>
        <strain evidence="12 13">DSM 100316</strain>
    </source>
</reference>
<keyword evidence="3 10" id="KW-0813">Transport</keyword>
<feature type="transmembrane region" description="Helical" evidence="10">
    <location>
        <begin position="118"/>
        <end position="136"/>
    </location>
</feature>
<dbReference type="PANTHER" id="PTHR10906">
    <property type="entry name" value="SECY/SEC61-ALPHA FAMILY MEMBER"/>
    <property type="match status" value="1"/>
</dbReference>
<dbReference type="InterPro" id="IPR026593">
    <property type="entry name" value="SecY"/>
</dbReference>
<dbReference type="InterPro" id="IPR002208">
    <property type="entry name" value="SecY/SEC61-alpha"/>
</dbReference>
<accession>A0A3N2D503</accession>
<dbReference type="FunFam" id="1.10.3370.10:FF:000001">
    <property type="entry name" value="Preprotein translocase subunit SecY"/>
    <property type="match status" value="1"/>
</dbReference>
<organism evidence="12 13">
    <name type="scientific">Sinobacterium caligoides</name>
    <dbReference type="NCBI Taxonomy" id="933926"/>
    <lineage>
        <taxon>Bacteria</taxon>
        <taxon>Pseudomonadati</taxon>
        <taxon>Pseudomonadota</taxon>
        <taxon>Gammaproteobacteria</taxon>
        <taxon>Cellvibrionales</taxon>
        <taxon>Spongiibacteraceae</taxon>
        <taxon>Sinobacterium</taxon>
    </lineage>
</organism>
<dbReference type="SUPFAM" id="SSF103491">
    <property type="entry name" value="Preprotein translocase SecY subunit"/>
    <property type="match status" value="1"/>
</dbReference>
<feature type="transmembrane region" description="Helical" evidence="10">
    <location>
        <begin position="217"/>
        <end position="237"/>
    </location>
</feature>
<feature type="transmembrane region" description="Helical" evidence="10">
    <location>
        <begin position="273"/>
        <end position="296"/>
    </location>
</feature>
<dbReference type="HAMAP" id="MF_01465">
    <property type="entry name" value="SecY"/>
    <property type="match status" value="1"/>
</dbReference>
<dbReference type="EMBL" id="RKHR01000010">
    <property type="protein sequence ID" value="ROR94833.1"/>
    <property type="molecule type" value="Genomic_DNA"/>
</dbReference>
<evidence type="ECO:0000313" key="12">
    <source>
        <dbReference type="EMBL" id="ROR94833.1"/>
    </source>
</evidence>
<dbReference type="PROSITE" id="PS00755">
    <property type="entry name" value="SECY_1"/>
    <property type="match status" value="1"/>
</dbReference>
<name>A0A3N2D503_9GAMM</name>
<evidence type="ECO:0000256" key="11">
    <source>
        <dbReference type="RuleBase" id="RU004349"/>
    </source>
</evidence>
<evidence type="ECO:0000256" key="9">
    <source>
        <dbReference type="ARBA" id="ARBA00039733"/>
    </source>
</evidence>
<keyword evidence="8 10" id="KW-0472">Membrane</keyword>
<dbReference type="Pfam" id="PF00344">
    <property type="entry name" value="SecY"/>
    <property type="match status" value="1"/>
</dbReference>
<dbReference type="RefSeq" id="WP_123714131.1">
    <property type="nucleotide sequence ID" value="NZ_RKHR01000010.1"/>
</dbReference>
<dbReference type="Proteomes" id="UP000275394">
    <property type="component" value="Unassembled WGS sequence"/>
</dbReference>